<accession>A0A7W4UFM0</accession>
<feature type="transmembrane region" description="Helical" evidence="2">
    <location>
        <begin position="193"/>
        <end position="213"/>
    </location>
</feature>
<feature type="signal peptide" evidence="3">
    <location>
        <begin position="1"/>
        <end position="25"/>
    </location>
</feature>
<dbReference type="PANTHER" id="PTHR40761:SF1">
    <property type="entry name" value="CONSERVED INTEGRAL MEMBRANE ALANINE VALINE AND LEUCINE RICH PROTEIN-RELATED"/>
    <property type="match status" value="1"/>
</dbReference>
<name>A0A7W4UFM0_9CELL</name>
<feature type="transmembrane region" description="Helical" evidence="2">
    <location>
        <begin position="219"/>
        <end position="241"/>
    </location>
</feature>
<evidence type="ECO:0000313" key="5">
    <source>
        <dbReference type="Proteomes" id="UP000518206"/>
    </source>
</evidence>
<feature type="transmembrane region" description="Helical" evidence="2">
    <location>
        <begin position="159"/>
        <end position="181"/>
    </location>
</feature>
<dbReference type="EMBL" id="JACHVX010000002">
    <property type="protein sequence ID" value="MBB2922909.1"/>
    <property type="molecule type" value="Genomic_DNA"/>
</dbReference>
<keyword evidence="2" id="KW-1133">Transmembrane helix</keyword>
<dbReference type="RefSeq" id="WP_183295746.1">
    <property type="nucleotide sequence ID" value="NZ_JACHVX010000002.1"/>
</dbReference>
<gene>
    <name evidence="4" type="ORF">FHR80_001821</name>
</gene>
<feature type="region of interest" description="Disordered" evidence="1">
    <location>
        <begin position="290"/>
        <end position="314"/>
    </location>
</feature>
<feature type="transmembrane region" description="Helical" evidence="2">
    <location>
        <begin position="103"/>
        <end position="122"/>
    </location>
</feature>
<keyword evidence="2" id="KW-0812">Transmembrane</keyword>
<protein>
    <submittedName>
        <fullName evidence="4">Drug/metabolite transporter (DMT)-like permease</fullName>
    </submittedName>
</protein>
<feature type="transmembrane region" description="Helical" evidence="2">
    <location>
        <begin position="49"/>
        <end position="67"/>
    </location>
</feature>
<reference evidence="4 5" key="1">
    <citation type="submission" date="2020-08" db="EMBL/GenBank/DDBJ databases">
        <title>The Agave Microbiome: Exploring the role of microbial communities in plant adaptations to desert environments.</title>
        <authorList>
            <person name="Partida-Martinez L.P."/>
        </authorList>
    </citation>
    <scope>NUCLEOTIDE SEQUENCE [LARGE SCALE GENOMIC DNA]</scope>
    <source>
        <strain evidence="4 5">RAS26</strain>
    </source>
</reference>
<dbReference type="PANTHER" id="PTHR40761">
    <property type="entry name" value="CONSERVED INTEGRAL MEMBRANE ALANINE VALINE AND LEUCINE RICH PROTEIN-RELATED"/>
    <property type="match status" value="1"/>
</dbReference>
<organism evidence="4 5">
    <name type="scientific">Cellulomonas cellasea</name>
    <dbReference type="NCBI Taxonomy" id="43670"/>
    <lineage>
        <taxon>Bacteria</taxon>
        <taxon>Bacillati</taxon>
        <taxon>Actinomycetota</taxon>
        <taxon>Actinomycetes</taxon>
        <taxon>Micrococcales</taxon>
        <taxon>Cellulomonadaceae</taxon>
        <taxon>Cellulomonas</taxon>
    </lineage>
</organism>
<feature type="transmembrane region" description="Helical" evidence="2">
    <location>
        <begin position="134"/>
        <end position="153"/>
    </location>
</feature>
<dbReference type="AlphaFoldDB" id="A0A7W4UFM0"/>
<feature type="transmembrane region" description="Helical" evidence="2">
    <location>
        <begin position="79"/>
        <end position="97"/>
    </location>
</feature>
<feature type="transmembrane region" description="Helical" evidence="2">
    <location>
        <begin position="248"/>
        <end position="268"/>
    </location>
</feature>
<evidence type="ECO:0000256" key="2">
    <source>
        <dbReference type="SAM" id="Phobius"/>
    </source>
</evidence>
<feature type="chain" id="PRO_5030920949" evidence="3">
    <location>
        <begin position="26"/>
        <end position="314"/>
    </location>
</feature>
<dbReference type="SUPFAM" id="SSF103481">
    <property type="entry name" value="Multidrug resistance efflux transporter EmrE"/>
    <property type="match status" value="1"/>
</dbReference>
<evidence type="ECO:0000256" key="3">
    <source>
        <dbReference type="SAM" id="SignalP"/>
    </source>
</evidence>
<dbReference type="Proteomes" id="UP000518206">
    <property type="component" value="Unassembled WGS sequence"/>
</dbReference>
<evidence type="ECO:0000256" key="1">
    <source>
        <dbReference type="SAM" id="MobiDB-lite"/>
    </source>
</evidence>
<comment type="caution">
    <text evidence="4">The sequence shown here is derived from an EMBL/GenBank/DDBJ whole genome shotgun (WGS) entry which is preliminary data.</text>
</comment>
<reference evidence="4 5" key="2">
    <citation type="submission" date="2020-08" db="EMBL/GenBank/DDBJ databases">
        <authorList>
            <person name="Partida-Martinez L."/>
            <person name="Huntemann M."/>
            <person name="Clum A."/>
            <person name="Wang J."/>
            <person name="Palaniappan K."/>
            <person name="Ritter S."/>
            <person name="Chen I.-M."/>
            <person name="Stamatis D."/>
            <person name="Reddy T."/>
            <person name="O'Malley R."/>
            <person name="Daum C."/>
            <person name="Shapiro N."/>
            <person name="Ivanova N."/>
            <person name="Kyrpides N."/>
            <person name="Woyke T."/>
        </authorList>
    </citation>
    <scope>NUCLEOTIDE SEQUENCE [LARGE SCALE GENOMIC DNA]</scope>
    <source>
        <strain evidence="4 5">RAS26</strain>
    </source>
</reference>
<keyword evidence="3" id="KW-0732">Signal</keyword>
<keyword evidence="2" id="KW-0472">Membrane</keyword>
<proteinExistence type="predicted"/>
<evidence type="ECO:0000313" key="4">
    <source>
        <dbReference type="EMBL" id="MBB2922909.1"/>
    </source>
</evidence>
<dbReference type="InterPro" id="IPR037185">
    <property type="entry name" value="EmrE-like"/>
</dbReference>
<sequence>MIFALVSVALAAVCSGTATVLQALAARRAPVSTGLDTSFVRRLVRSPAYAAALVLVAAGFALSFGALRTLPLFVVQAGRASSLAVAAVLAALVLGARLRWPEVLALVATGAGLVVLALTVAPAPAETGGTGTRVVVGAIVVAVALLGFAASRATASARAGLVLAVAAGGEFAMLAVGARTLRGLSPAVLLGDPVSWAMAVAGALGLLFTALALQRAPVVAATAVMVGVETVAGAGLGMVLAGDRPAAGAGLSTLVGFVLVLAGAVAVARFGSPDGAVAAGGGGSADGAVDLDALRGQDPGPAGGIVRELPGDRG</sequence>